<name>A0A6G9ID26_9GAMM</name>
<accession>A0A6G9ID26</accession>
<reference evidence="1 2" key="1">
    <citation type="submission" date="2020-03" db="EMBL/GenBank/DDBJ databases">
        <title>Complete genome sequence of Orbus sp. IPMB12 (BCRC 80908).</title>
        <authorList>
            <person name="Lo W.-S."/>
            <person name="Chang T.-H."/>
            <person name="Kuo C.-H."/>
        </authorList>
    </citation>
    <scope>NUCLEOTIDE SEQUENCE [LARGE SCALE GENOMIC DNA]</scope>
    <source>
        <strain evidence="1 2">IPMB12</strain>
    </source>
</reference>
<proteinExistence type="predicted"/>
<organism evidence="1 2">
    <name type="scientific">Zophobihabitans entericus</name>
    <dbReference type="NCBI Taxonomy" id="1635327"/>
    <lineage>
        <taxon>Bacteria</taxon>
        <taxon>Pseudomonadati</taxon>
        <taxon>Pseudomonadota</taxon>
        <taxon>Gammaproteobacteria</taxon>
        <taxon>Orbales</taxon>
        <taxon>Orbaceae</taxon>
        <taxon>Zophobihabitans</taxon>
    </lineage>
</organism>
<dbReference type="EMBL" id="CP050253">
    <property type="protein sequence ID" value="QIQ22138.1"/>
    <property type="molecule type" value="Genomic_DNA"/>
</dbReference>
<evidence type="ECO:0000313" key="2">
    <source>
        <dbReference type="Proteomes" id="UP000501168"/>
    </source>
</evidence>
<protein>
    <submittedName>
        <fullName evidence="1">Uncharacterized protein</fullName>
    </submittedName>
</protein>
<keyword evidence="2" id="KW-1185">Reference proteome</keyword>
<sequence>MAISGIDLKKQTHALLQKLCDMINNDDLDSFNKLYTSEIEGEEVDAKEVFEEIKELILDYCEGYSEPPIKIQPPPLEQFLKEYDPEKDNLIQFYFIKGNKDKYDEDNSCMVKDEIQYTDGQWNVECILFVDGKETSVILQTELFYSNNVLRLEYKILDLM</sequence>
<dbReference type="InParanoid" id="A0A6G9ID26"/>
<gene>
    <name evidence="1" type="ORF">IPMB12_10855</name>
</gene>
<dbReference type="RefSeq" id="WP_166917435.1">
    <property type="nucleotide sequence ID" value="NZ_CP050253.1"/>
</dbReference>
<dbReference type="KEGG" id="orb:IPMB12_10855"/>
<dbReference type="AlphaFoldDB" id="A0A6G9ID26"/>
<dbReference type="Proteomes" id="UP000501168">
    <property type="component" value="Chromosome"/>
</dbReference>
<evidence type="ECO:0000313" key="1">
    <source>
        <dbReference type="EMBL" id="QIQ22138.1"/>
    </source>
</evidence>